<dbReference type="AlphaFoldDB" id="A0A8S1WS10"/>
<proteinExistence type="predicted"/>
<evidence type="ECO:0000313" key="2">
    <source>
        <dbReference type="EMBL" id="CAD8191557.1"/>
    </source>
</evidence>
<keyword evidence="3" id="KW-1185">Reference proteome</keyword>
<dbReference type="OrthoDB" id="4062651at2759"/>
<gene>
    <name evidence="2" type="ORF">POCTA_138.1.T1000065</name>
</gene>
<accession>A0A8S1WS10</accession>
<dbReference type="PANTHER" id="PTHR24347">
    <property type="entry name" value="SERINE/THREONINE-PROTEIN KINASE"/>
    <property type="match status" value="1"/>
</dbReference>
<dbReference type="GO" id="GO:0004672">
    <property type="term" value="F:protein kinase activity"/>
    <property type="evidence" value="ECO:0007669"/>
    <property type="project" value="InterPro"/>
</dbReference>
<evidence type="ECO:0000259" key="1">
    <source>
        <dbReference type="PROSITE" id="PS50011"/>
    </source>
</evidence>
<dbReference type="SMART" id="SM00220">
    <property type="entry name" value="S_TKc"/>
    <property type="match status" value="1"/>
</dbReference>
<name>A0A8S1WS10_PAROT</name>
<dbReference type="PROSITE" id="PS50011">
    <property type="entry name" value="PROTEIN_KINASE_DOM"/>
    <property type="match status" value="1"/>
</dbReference>
<dbReference type="Proteomes" id="UP000683925">
    <property type="component" value="Unassembled WGS sequence"/>
</dbReference>
<dbReference type="InterPro" id="IPR000719">
    <property type="entry name" value="Prot_kinase_dom"/>
</dbReference>
<sequence length="310" mass="36293">MKYYYQIILIIILVTEQIKGESLYQYIKGKKKLTEVESIEILLKLTIALQAVHNIKLENALIDKDNIKLIDFGFTEKILRDRLQNGQGTAGYIAPQIFVRQPYQEIGDVFKQIYIIFFIVSGRAPFRSNTYDGLLKLNQECQIDFSESRFLEISYKSICLLKAMLQEQPENRINIQDLLAQLQVYNLFSHSPNVVSTQSIIEGSLGISVNHLQSITLQNLFINKAKILQVKVQVNFQDICKNRSKEDLKVKVWIKKDNSQNSPDSNHHQSMFIITFFDFHLNFSKINKIKYQNLLYYIRWIWNQLSNQEN</sequence>
<reference evidence="2" key="1">
    <citation type="submission" date="2021-01" db="EMBL/GenBank/DDBJ databases">
        <authorList>
            <consortium name="Genoscope - CEA"/>
            <person name="William W."/>
        </authorList>
    </citation>
    <scope>NUCLEOTIDE SEQUENCE</scope>
</reference>
<dbReference type="Pfam" id="PF00069">
    <property type="entry name" value="Pkinase"/>
    <property type="match status" value="1"/>
</dbReference>
<protein>
    <recommendedName>
        <fullName evidence="1">Protein kinase domain-containing protein</fullName>
    </recommendedName>
</protein>
<organism evidence="2 3">
    <name type="scientific">Paramecium octaurelia</name>
    <dbReference type="NCBI Taxonomy" id="43137"/>
    <lineage>
        <taxon>Eukaryota</taxon>
        <taxon>Sar</taxon>
        <taxon>Alveolata</taxon>
        <taxon>Ciliophora</taxon>
        <taxon>Intramacronucleata</taxon>
        <taxon>Oligohymenophorea</taxon>
        <taxon>Peniculida</taxon>
        <taxon>Parameciidae</taxon>
        <taxon>Paramecium</taxon>
    </lineage>
</organism>
<dbReference type="GO" id="GO:0005524">
    <property type="term" value="F:ATP binding"/>
    <property type="evidence" value="ECO:0007669"/>
    <property type="project" value="InterPro"/>
</dbReference>
<evidence type="ECO:0000313" key="3">
    <source>
        <dbReference type="Proteomes" id="UP000683925"/>
    </source>
</evidence>
<dbReference type="EMBL" id="CAJJDP010000100">
    <property type="protein sequence ID" value="CAD8191557.1"/>
    <property type="molecule type" value="Genomic_DNA"/>
</dbReference>
<feature type="domain" description="Protein kinase" evidence="1">
    <location>
        <begin position="1"/>
        <end position="188"/>
    </location>
</feature>
<comment type="caution">
    <text evidence="2">The sequence shown here is derived from an EMBL/GenBank/DDBJ whole genome shotgun (WGS) entry which is preliminary data.</text>
</comment>